<proteinExistence type="predicted"/>
<evidence type="ECO:0000313" key="2">
    <source>
        <dbReference type="EMBL" id="MFB2881392.1"/>
    </source>
</evidence>
<comment type="caution">
    <text evidence="2">The sequence shown here is derived from an EMBL/GenBank/DDBJ whole genome shotgun (WGS) entry which is preliminary data.</text>
</comment>
<reference evidence="2 3" key="1">
    <citation type="submission" date="2024-09" db="EMBL/GenBank/DDBJ databases">
        <title>Floridaenema gen nov. (Aerosakkonemataceae, Aerosakkonematales ord. nov., Cyanobacteria) from benthic tropical and subtropical fresh waters, with the description of four new species.</title>
        <authorList>
            <person name="Moretto J.A."/>
            <person name="Berthold D.E."/>
            <person name="Lefler F.W."/>
            <person name="Huang I.-S."/>
            <person name="Laughinghouse H. IV."/>
        </authorList>
    </citation>
    <scope>NUCLEOTIDE SEQUENCE [LARGE SCALE GENOMIC DNA]</scope>
    <source>
        <strain evidence="2 3">BLCC-F46</strain>
    </source>
</reference>
<dbReference type="Pfam" id="PF01610">
    <property type="entry name" value="DDE_Tnp_ISL3"/>
    <property type="match status" value="1"/>
</dbReference>
<gene>
    <name evidence="2" type="ORF">ACE1CC_31445</name>
</gene>
<dbReference type="EMBL" id="JBHFNQ010000220">
    <property type="protein sequence ID" value="MFB2881392.1"/>
    <property type="molecule type" value="Genomic_DNA"/>
</dbReference>
<organism evidence="2 3">
    <name type="scientific">Floridaenema aerugineum BLCC-F46</name>
    <dbReference type="NCBI Taxonomy" id="3153654"/>
    <lineage>
        <taxon>Bacteria</taxon>
        <taxon>Bacillati</taxon>
        <taxon>Cyanobacteriota</taxon>
        <taxon>Cyanophyceae</taxon>
        <taxon>Oscillatoriophycideae</taxon>
        <taxon>Aerosakkonematales</taxon>
        <taxon>Aerosakkonemataceae</taxon>
        <taxon>Floridanema</taxon>
        <taxon>Floridanema aerugineum</taxon>
    </lineage>
</organism>
<sequence length="109" mass="12528">MCTSGFYQSGTFKIFVRLYAAVVIDRFHVMKLVNQRLNKLRQIVGIKAKGTRFLLLKNSSDLTEESNQKLEQILAQSPCLRIAYCMKTALNYQIGNRDYAVSYCQNSYS</sequence>
<keyword evidence="3" id="KW-1185">Reference proteome</keyword>
<evidence type="ECO:0000259" key="1">
    <source>
        <dbReference type="Pfam" id="PF01610"/>
    </source>
</evidence>
<dbReference type="Proteomes" id="UP001576774">
    <property type="component" value="Unassembled WGS sequence"/>
</dbReference>
<name>A0ABV4XF23_9CYAN</name>
<evidence type="ECO:0000313" key="3">
    <source>
        <dbReference type="Proteomes" id="UP001576774"/>
    </source>
</evidence>
<dbReference type="RefSeq" id="WP_413274372.1">
    <property type="nucleotide sequence ID" value="NZ_JBHFNQ010000220.1"/>
</dbReference>
<dbReference type="InterPro" id="IPR002560">
    <property type="entry name" value="Transposase_DDE"/>
</dbReference>
<feature type="domain" description="Transposase IS204/IS1001/IS1096/IS1165 DDE" evidence="1">
    <location>
        <begin position="20"/>
        <end position="95"/>
    </location>
</feature>
<accession>A0ABV4XF23</accession>
<protein>
    <submittedName>
        <fullName evidence="2">Transposase</fullName>
    </submittedName>
</protein>